<evidence type="ECO:0000256" key="2">
    <source>
        <dbReference type="ARBA" id="ARBA00003861"/>
    </source>
</evidence>
<feature type="domain" description="U-box" evidence="11">
    <location>
        <begin position="279"/>
        <end position="353"/>
    </location>
</feature>
<dbReference type="InterPro" id="IPR000225">
    <property type="entry name" value="Armadillo"/>
</dbReference>
<dbReference type="InterPro" id="IPR013083">
    <property type="entry name" value="Znf_RING/FYVE/PHD"/>
</dbReference>
<comment type="catalytic activity">
    <reaction evidence="1">
        <text>S-ubiquitinyl-[E2 ubiquitin-conjugating enzyme]-L-cysteine + [acceptor protein]-L-lysine = [E2 ubiquitin-conjugating enzyme]-L-cysteine + N(6)-ubiquitinyl-[acceptor protein]-L-lysine.</text>
        <dbReference type="EC" id="2.3.2.27"/>
    </reaction>
</comment>
<dbReference type="PANTHER" id="PTHR23315">
    <property type="entry name" value="U BOX DOMAIN-CONTAINING"/>
    <property type="match status" value="1"/>
</dbReference>
<dbReference type="InterPro" id="IPR003613">
    <property type="entry name" value="Ubox_domain"/>
</dbReference>
<feature type="repeat" description="ARM" evidence="8">
    <location>
        <begin position="713"/>
        <end position="755"/>
    </location>
</feature>
<dbReference type="PROSITE" id="PS51698">
    <property type="entry name" value="U_BOX"/>
    <property type="match status" value="1"/>
</dbReference>
<dbReference type="GO" id="GO:0061630">
    <property type="term" value="F:ubiquitin protein ligase activity"/>
    <property type="evidence" value="ECO:0007669"/>
    <property type="project" value="UniProtKB-EC"/>
</dbReference>
<evidence type="ECO:0000313" key="13">
    <source>
        <dbReference type="Proteomes" id="UP001372338"/>
    </source>
</evidence>
<evidence type="ECO:0000259" key="11">
    <source>
        <dbReference type="PROSITE" id="PS51698"/>
    </source>
</evidence>
<organism evidence="12 13">
    <name type="scientific">Crotalaria pallida</name>
    <name type="common">Smooth rattlebox</name>
    <name type="synonym">Crotalaria striata</name>
    <dbReference type="NCBI Taxonomy" id="3830"/>
    <lineage>
        <taxon>Eukaryota</taxon>
        <taxon>Viridiplantae</taxon>
        <taxon>Streptophyta</taxon>
        <taxon>Embryophyta</taxon>
        <taxon>Tracheophyta</taxon>
        <taxon>Spermatophyta</taxon>
        <taxon>Magnoliopsida</taxon>
        <taxon>eudicotyledons</taxon>
        <taxon>Gunneridae</taxon>
        <taxon>Pentapetalae</taxon>
        <taxon>rosids</taxon>
        <taxon>fabids</taxon>
        <taxon>Fabales</taxon>
        <taxon>Fabaceae</taxon>
        <taxon>Papilionoideae</taxon>
        <taxon>50 kb inversion clade</taxon>
        <taxon>genistoids sensu lato</taxon>
        <taxon>core genistoids</taxon>
        <taxon>Crotalarieae</taxon>
        <taxon>Crotalaria</taxon>
    </lineage>
</organism>
<feature type="compositionally biased region" description="Polar residues" evidence="10">
    <location>
        <begin position="511"/>
        <end position="520"/>
    </location>
</feature>
<reference evidence="12 13" key="1">
    <citation type="submission" date="2024-01" db="EMBL/GenBank/DDBJ databases">
        <title>The genomes of 5 underutilized Papilionoideae crops provide insights into root nodulation and disease resistanc.</title>
        <authorList>
            <person name="Yuan L."/>
        </authorList>
    </citation>
    <scope>NUCLEOTIDE SEQUENCE [LARGE SCALE GENOMIC DNA]</scope>
    <source>
        <strain evidence="12">ZHUSHIDOU_FW_LH</strain>
        <tissue evidence="12">Leaf</tissue>
    </source>
</reference>
<feature type="compositionally biased region" description="Polar residues" evidence="10">
    <location>
        <begin position="481"/>
        <end position="502"/>
    </location>
</feature>
<dbReference type="InterPro" id="IPR016024">
    <property type="entry name" value="ARM-type_fold"/>
</dbReference>
<evidence type="ECO:0000256" key="1">
    <source>
        <dbReference type="ARBA" id="ARBA00000900"/>
    </source>
</evidence>
<evidence type="ECO:0000256" key="8">
    <source>
        <dbReference type="PROSITE-ProRule" id="PRU00259"/>
    </source>
</evidence>
<protein>
    <recommendedName>
        <fullName evidence="4">RING-type E3 ubiquitin transferase</fullName>
        <ecNumber evidence="4">2.3.2.27</ecNumber>
    </recommendedName>
</protein>
<evidence type="ECO:0000313" key="12">
    <source>
        <dbReference type="EMBL" id="KAK7290368.1"/>
    </source>
</evidence>
<feature type="compositionally biased region" description="Low complexity" evidence="10">
    <location>
        <begin position="451"/>
        <end position="480"/>
    </location>
</feature>
<dbReference type="Proteomes" id="UP001372338">
    <property type="component" value="Unassembled WGS sequence"/>
</dbReference>
<feature type="compositionally biased region" description="Basic and acidic residues" evidence="10">
    <location>
        <begin position="540"/>
        <end position="551"/>
    </location>
</feature>
<dbReference type="InterPro" id="IPR058678">
    <property type="entry name" value="ARM_PUB"/>
</dbReference>
<accession>A0AAN9J2R7</accession>
<dbReference type="InterPro" id="IPR011989">
    <property type="entry name" value="ARM-like"/>
</dbReference>
<dbReference type="Pfam" id="PF25598">
    <property type="entry name" value="ARM_PUB"/>
    <property type="match status" value="1"/>
</dbReference>
<dbReference type="SMART" id="SM00185">
    <property type="entry name" value="ARM"/>
    <property type="match status" value="5"/>
</dbReference>
<dbReference type="EMBL" id="JAYWIO010000001">
    <property type="protein sequence ID" value="KAK7290368.1"/>
    <property type="molecule type" value="Genomic_DNA"/>
</dbReference>
<dbReference type="Gene3D" id="3.30.40.10">
    <property type="entry name" value="Zinc/RING finger domain, C3HC4 (zinc finger)"/>
    <property type="match status" value="1"/>
</dbReference>
<evidence type="ECO:0000256" key="6">
    <source>
        <dbReference type="ARBA" id="ARBA00022737"/>
    </source>
</evidence>
<keyword evidence="5" id="KW-0808">Transferase</keyword>
<dbReference type="EC" id="2.3.2.27" evidence="4"/>
<feature type="compositionally biased region" description="Polar residues" evidence="10">
    <location>
        <begin position="429"/>
        <end position="441"/>
    </location>
</feature>
<feature type="compositionally biased region" description="Low complexity" evidence="10">
    <location>
        <begin position="393"/>
        <end position="406"/>
    </location>
</feature>
<feature type="repeat" description="ARM" evidence="8">
    <location>
        <begin position="672"/>
        <end position="714"/>
    </location>
</feature>
<dbReference type="GO" id="GO:0016567">
    <property type="term" value="P:protein ubiquitination"/>
    <property type="evidence" value="ECO:0007669"/>
    <property type="project" value="InterPro"/>
</dbReference>
<evidence type="ECO:0000256" key="9">
    <source>
        <dbReference type="SAM" id="Coils"/>
    </source>
</evidence>
<keyword evidence="6" id="KW-0677">Repeat</keyword>
<dbReference type="PANTHER" id="PTHR23315:SF7">
    <property type="entry name" value="U-BOX DOMAIN-CONTAINING PROTEIN 4"/>
    <property type="match status" value="1"/>
</dbReference>
<proteinExistence type="predicted"/>
<dbReference type="Pfam" id="PF04564">
    <property type="entry name" value="U-box"/>
    <property type="match status" value="1"/>
</dbReference>
<evidence type="ECO:0000256" key="3">
    <source>
        <dbReference type="ARBA" id="ARBA00004906"/>
    </source>
</evidence>
<comment type="pathway">
    <text evidence="3">Protein modification; protein ubiquitination.</text>
</comment>
<keyword evidence="7" id="KW-0833">Ubl conjugation pathway</keyword>
<feature type="region of interest" description="Disordered" evidence="10">
    <location>
        <begin position="378"/>
        <end position="551"/>
    </location>
</feature>
<evidence type="ECO:0000256" key="5">
    <source>
        <dbReference type="ARBA" id="ARBA00022679"/>
    </source>
</evidence>
<evidence type="ECO:0000256" key="4">
    <source>
        <dbReference type="ARBA" id="ARBA00012483"/>
    </source>
</evidence>
<dbReference type="SUPFAM" id="SSF57850">
    <property type="entry name" value="RING/U-box"/>
    <property type="match status" value="1"/>
</dbReference>
<dbReference type="PROSITE" id="PS50176">
    <property type="entry name" value="ARM_REPEAT"/>
    <property type="match status" value="4"/>
</dbReference>
<dbReference type="AlphaFoldDB" id="A0AAN9J2R7"/>
<dbReference type="InterPro" id="IPR057314">
    <property type="entry name" value="PUB2-4-like_N"/>
</dbReference>
<name>A0AAN9J2R7_CROPI</name>
<dbReference type="Gene3D" id="1.25.10.10">
    <property type="entry name" value="Leucine-rich Repeat Variant"/>
    <property type="match status" value="1"/>
</dbReference>
<keyword evidence="9" id="KW-0175">Coiled coil</keyword>
<comment type="caution">
    <text evidence="12">The sequence shown here is derived from an EMBL/GenBank/DDBJ whole genome shotgun (WGS) entry which is preliminary data.</text>
</comment>
<dbReference type="FunFam" id="1.25.10.10:FF:000082">
    <property type="entry name" value="RING-type E3 ubiquitin transferase"/>
    <property type="match status" value="1"/>
</dbReference>
<dbReference type="SMART" id="SM00504">
    <property type="entry name" value="Ubox"/>
    <property type="match status" value="1"/>
</dbReference>
<sequence>MNLLELFPYFNPIQFELVVSVKTQIERSSRNRSSSFRFLSGAGSMEISLLKVFVNGISSFLHLSFSGKYNSEPVTKYYQKAEEILKLLKPIIDAIVNSELASDEVLCKMFEELGHAVDELREHIENWHLLSSKVYFVIQAEPLISRIWTSGLNIFEQLKAFHHCLPDELSSEQLEHCVQKLKHLRQDETSSVIKEAIREQSDGVGPSSEVMTKIADSLDLRSNEEVLIEAVALEKLKENAEQTENTAEAEYIDQLIAVVTCMHERLVMLKQAQSCSPVQVPADFCCPLSLELMTDPVIVASGQTYERAFIKNWIDHGLTVCPKTRQTLSHTNLIPNYTVKALIANWCESNNVKLVDPPKSTNLNQASVLHGYMESGTTRESPVFAQSRSNQQSSPESARSRSFSSPGNNLPSGGILREGTSPLHPRSPSEGSLSGMVNEQLTGLDDRSASSDESSVDSAGQPSISPSRRESSSAFSSEQSQTHARTVSDSSALSSANFPQETQGDDIGAPQLSTSPSYSRDASGELNPGQDAASAGAIPSHREPEFPPRLVETRSRNQAIWRRPSERLGSRIVSSTAIETRADLSAIENQVRTFVEGLRSSDLDTQREATAELRLLAKHNMDNRIAIANCGAISLLVDLLRSTDTRIQENAVTALLNLSINDNNKAAIANAGAIEPLIHVLETGSPEAKENSAATLFSLSVIEENKITIGRSGAIRPLVDLLGNGTPRGKKDAATALFNLSIFHENKNRIVQAGAVKHLVELMDPAAGMVDKAVAVLANLATIPEGRNAIGQEGGIPVLVEVVELGSARGRENAAAALLHLCLHSNRFLSTVLQEGAVPPLVALSQSGTPRAKEKAQALLNQFRSQRHGNAGRS</sequence>
<gene>
    <name evidence="12" type="ORF">RIF29_04735</name>
</gene>
<feature type="repeat" description="ARM" evidence="8">
    <location>
        <begin position="631"/>
        <end position="673"/>
    </location>
</feature>
<dbReference type="Pfam" id="PF25240">
    <property type="entry name" value="PUB2_N"/>
    <property type="match status" value="1"/>
</dbReference>
<feature type="coiled-coil region" evidence="9">
    <location>
        <begin position="223"/>
        <end position="253"/>
    </location>
</feature>
<dbReference type="CDD" id="cd16664">
    <property type="entry name" value="RING-Ubox_PUB"/>
    <property type="match status" value="1"/>
</dbReference>
<dbReference type="SUPFAM" id="SSF48371">
    <property type="entry name" value="ARM repeat"/>
    <property type="match status" value="1"/>
</dbReference>
<keyword evidence="13" id="KW-1185">Reference proteome</keyword>
<evidence type="ECO:0000256" key="10">
    <source>
        <dbReference type="SAM" id="MobiDB-lite"/>
    </source>
</evidence>
<feature type="compositionally biased region" description="Polar residues" evidence="10">
    <location>
        <begin position="378"/>
        <end position="392"/>
    </location>
</feature>
<dbReference type="InterPro" id="IPR045210">
    <property type="entry name" value="RING-Ubox_PUB"/>
</dbReference>
<comment type="function">
    <text evidence="2">Functions as an E3 ubiquitin ligase.</text>
</comment>
<evidence type="ECO:0000256" key="7">
    <source>
        <dbReference type="ARBA" id="ARBA00022786"/>
    </source>
</evidence>
<feature type="repeat" description="ARM" evidence="8">
    <location>
        <begin position="754"/>
        <end position="795"/>
    </location>
</feature>
<dbReference type="FunFam" id="3.30.40.10:FF:000218">
    <property type="entry name" value="RING-type E3 ubiquitin transferase"/>
    <property type="match status" value="1"/>
</dbReference>